<dbReference type="AlphaFoldDB" id="A0A074RRG8"/>
<feature type="region of interest" description="Disordered" evidence="1">
    <location>
        <begin position="65"/>
        <end position="102"/>
    </location>
</feature>
<gene>
    <name evidence="2" type="ORF">V565_163210</name>
</gene>
<organism evidence="2 3">
    <name type="scientific">Rhizoctonia solani 123E</name>
    <dbReference type="NCBI Taxonomy" id="1423351"/>
    <lineage>
        <taxon>Eukaryota</taxon>
        <taxon>Fungi</taxon>
        <taxon>Dikarya</taxon>
        <taxon>Basidiomycota</taxon>
        <taxon>Agaricomycotina</taxon>
        <taxon>Agaricomycetes</taxon>
        <taxon>Cantharellales</taxon>
        <taxon>Ceratobasidiaceae</taxon>
        <taxon>Rhizoctonia</taxon>
    </lineage>
</organism>
<reference evidence="2 3" key="1">
    <citation type="submission" date="2013-12" db="EMBL/GenBank/DDBJ databases">
        <authorList>
            <person name="Cubeta M."/>
            <person name="Pakala S."/>
            <person name="Fedorova N."/>
            <person name="Thomas E."/>
            <person name="Dean R."/>
            <person name="Jabaji S."/>
            <person name="Neate S."/>
            <person name="Toda T."/>
            <person name="Tavantzis S."/>
            <person name="Vilgalys R."/>
            <person name="Bharathan N."/>
            <person name="Pakala S."/>
            <person name="Losada L.S."/>
            <person name="Zafar N."/>
            <person name="Nierman W."/>
        </authorList>
    </citation>
    <scope>NUCLEOTIDE SEQUENCE [LARGE SCALE GENOMIC DNA]</scope>
    <source>
        <strain evidence="2 3">123E</strain>
    </source>
</reference>
<sequence length="175" mass="18997">MADSGSPNPYNCHHQSILQPAHAWVACRLGPNAWIGLGDPGRPYRPPPFQGGPYASLPSVNPSAPPSGAYAPIPSPGLARPPANTAPKAPKHPAADREHISESDRSIFEISNEYLGRLKQNMPPQKRTEVIECRLNVLFDVLNCETILRVIEKLLTLSRGTFQVITATGCGLVRF</sequence>
<protein>
    <submittedName>
        <fullName evidence="2">Uncharacterized protein</fullName>
    </submittedName>
</protein>
<comment type="caution">
    <text evidence="2">The sequence shown here is derived from an EMBL/GenBank/DDBJ whole genome shotgun (WGS) entry which is preliminary data.</text>
</comment>
<name>A0A074RRG8_9AGAM</name>
<keyword evidence="3" id="KW-1185">Reference proteome</keyword>
<evidence type="ECO:0000313" key="2">
    <source>
        <dbReference type="EMBL" id="KEP47233.1"/>
    </source>
</evidence>
<dbReference type="HOGENOM" id="CLU_1533428_0_0_1"/>
<accession>A0A074RRG8</accession>
<evidence type="ECO:0000256" key="1">
    <source>
        <dbReference type="SAM" id="MobiDB-lite"/>
    </source>
</evidence>
<dbReference type="Proteomes" id="UP000027456">
    <property type="component" value="Unassembled WGS sequence"/>
</dbReference>
<dbReference type="EMBL" id="AZST01000801">
    <property type="protein sequence ID" value="KEP47233.1"/>
    <property type="molecule type" value="Genomic_DNA"/>
</dbReference>
<feature type="compositionally biased region" description="Basic and acidic residues" evidence="1">
    <location>
        <begin position="93"/>
        <end position="102"/>
    </location>
</feature>
<proteinExistence type="predicted"/>
<dbReference type="STRING" id="1423351.A0A074RRG8"/>
<evidence type="ECO:0000313" key="3">
    <source>
        <dbReference type="Proteomes" id="UP000027456"/>
    </source>
</evidence>
<dbReference type="OrthoDB" id="542917at2759"/>